<keyword evidence="2" id="KW-0732">Signal</keyword>
<dbReference type="AlphaFoldDB" id="A0AAD6I2S2"/>
<evidence type="ECO:0008006" key="7">
    <source>
        <dbReference type="Google" id="ProtNLM"/>
    </source>
</evidence>
<organism evidence="5 6">
    <name type="scientific">Penicillium canescens</name>
    <dbReference type="NCBI Taxonomy" id="5083"/>
    <lineage>
        <taxon>Eukaryota</taxon>
        <taxon>Fungi</taxon>
        <taxon>Dikarya</taxon>
        <taxon>Ascomycota</taxon>
        <taxon>Pezizomycotina</taxon>
        <taxon>Eurotiomycetes</taxon>
        <taxon>Eurotiomycetidae</taxon>
        <taxon>Eurotiales</taxon>
        <taxon>Aspergillaceae</taxon>
        <taxon>Penicillium</taxon>
    </lineage>
</organism>
<dbReference type="InterPro" id="IPR051478">
    <property type="entry name" value="Beta-lactamase-like_AB/R"/>
</dbReference>
<evidence type="ECO:0000259" key="3">
    <source>
        <dbReference type="Pfam" id="PF00144"/>
    </source>
</evidence>
<dbReference type="Gene3D" id="3.40.710.10">
    <property type="entry name" value="DD-peptidase/beta-lactamase superfamily"/>
    <property type="match status" value="1"/>
</dbReference>
<comment type="similarity">
    <text evidence="1">Belongs to the beta-lactamase family.</text>
</comment>
<accession>A0AAD6I2S2</accession>
<dbReference type="SUPFAM" id="SSF56601">
    <property type="entry name" value="beta-lactamase/transpeptidase-like"/>
    <property type="match status" value="1"/>
</dbReference>
<dbReference type="PANTHER" id="PTHR22935">
    <property type="entry name" value="PENICILLIN-BINDING PROTEIN"/>
    <property type="match status" value="1"/>
</dbReference>
<reference evidence="5" key="2">
    <citation type="submission" date="2023-01" db="EMBL/GenBank/DDBJ databases">
        <authorList>
            <person name="Petersen C."/>
        </authorList>
    </citation>
    <scope>NUCLEOTIDE SEQUENCE</scope>
    <source>
        <strain evidence="5">IBT 15450</strain>
    </source>
</reference>
<keyword evidence="6" id="KW-1185">Reference proteome</keyword>
<feature type="domain" description="Beta-lactamase-related" evidence="3">
    <location>
        <begin position="100"/>
        <end position="433"/>
    </location>
</feature>
<feature type="domain" description="Beta-lactamase-like ARB-00930-like C-terminal" evidence="4">
    <location>
        <begin position="443"/>
        <end position="609"/>
    </location>
</feature>
<dbReference type="InterPro" id="IPR001466">
    <property type="entry name" value="Beta-lactam-related"/>
</dbReference>
<feature type="chain" id="PRO_5042212003" description="Beta-lactamase-related domain-containing protein" evidence="2">
    <location>
        <begin position="24"/>
        <end position="612"/>
    </location>
</feature>
<dbReference type="InterPro" id="IPR012338">
    <property type="entry name" value="Beta-lactam/transpept-like"/>
</dbReference>
<evidence type="ECO:0000259" key="4">
    <source>
        <dbReference type="Pfam" id="PF26335"/>
    </source>
</evidence>
<comment type="caution">
    <text evidence="5">The sequence shown here is derived from an EMBL/GenBank/DDBJ whole genome shotgun (WGS) entry which is preliminary data.</text>
</comment>
<evidence type="ECO:0000256" key="1">
    <source>
        <dbReference type="ARBA" id="ARBA00038473"/>
    </source>
</evidence>
<name>A0AAD6I2S2_PENCN</name>
<feature type="signal peptide" evidence="2">
    <location>
        <begin position="1"/>
        <end position="23"/>
    </location>
</feature>
<sequence>MHLLSTSAVACTLVSALICLSDAIQPPTPLSPWSGCVPYGPLVPRPTDLGKAKIIQDATAKLSQTLDDALAGKIKAGFDVDQTSFSIGFISPQKGNATLANGGLIWSYHHLGKNNVNGTKIADENSQYLIGSVSKLFTDILLLKSNINPDDPITKYLPSLQGTQSLIQWDNITLSALSNHLAGITANPPSSFDYYFLHSVYEQLGFPVISNASYPPCGVTGLNRACNQTQILEMMRSALPVQPPYGQPIYSSVAFTLLSLVLESQTGKTYSQMLNETMFGPLGLTNTGVSPGIYDSAVIPPLPAAEQGWGADYGVNAPGGGLYSSLSDLSILMSSILDYTILDTPDQVRQWLKPQSMTSSINNLVGRPWEIQRTENLVPENPHTVDIFAKSGGASGYVAQFSVVDQYGAGFVVLTAGPREAPTASILNEAIISTLIPAIDSEARRQAERYTGTFAPVFSISTETADQDFSPKLVLSMDNGTGIKIDSLTRSGSDILGGIQKIWASVLPQVGILNPEMRIYPTDIERVAEGEDGVVLQDWRISFDIVPSDNAAISDLPGQGKLSKMCSSWQTIDWLYYGGKSLDRVVFKVNQTDGAVLGVNIPFLRSGLLGKM</sequence>
<dbReference type="PANTHER" id="PTHR22935:SF95">
    <property type="entry name" value="BETA-LACTAMASE-LIKE 1-RELATED"/>
    <property type="match status" value="1"/>
</dbReference>
<dbReference type="Pfam" id="PF26335">
    <property type="entry name" value="ARB_00930_C"/>
    <property type="match status" value="1"/>
</dbReference>
<evidence type="ECO:0000313" key="5">
    <source>
        <dbReference type="EMBL" id="KAJ6027728.1"/>
    </source>
</evidence>
<evidence type="ECO:0000313" key="6">
    <source>
        <dbReference type="Proteomes" id="UP001219568"/>
    </source>
</evidence>
<dbReference type="Proteomes" id="UP001219568">
    <property type="component" value="Unassembled WGS sequence"/>
</dbReference>
<protein>
    <recommendedName>
        <fullName evidence="7">Beta-lactamase-related domain-containing protein</fullName>
    </recommendedName>
</protein>
<proteinExistence type="inferred from homology"/>
<dbReference type="EMBL" id="JAQJZL010000015">
    <property type="protein sequence ID" value="KAJ6027728.1"/>
    <property type="molecule type" value="Genomic_DNA"/>
</dbReference>
<evidence type="ECO:0000256" key="2">
    <source>
        <dbReference type="SAM" id="SignalP"/>
    </source>
</evidence>
<reference evidence="5" key="1">
    <citation type="journal article" date="2023" name="IMA Fungus">
        <title>Comparative genomic study of the Penicillium genus elucidates a diverse pangenome and 15 lateral gene transfer events.</title>
        <authorList>
            <person name="Petersen C."/>
            <person name="Sorensen T."/>
            <person name="Nielsen M.R."/>
            <person name="Sondergaard T.E."/>
            <person name="Sorensen J.L."/>
            <person name="Fitzpatrick D.A."/>
            <person name="Frisvad J.C."/>
            <person name="Nielsen K.L."/>
        </authorList>
    </citation>
    <scope>NUCLEOTIDE SEQUENCE</scope>
    <source>
        <strain evidence="5">IBT 15450</strain>
    </source>
</reference>
<dbReference type="InterPro" id="IPR058664">
    <property type="entry name" value="ARB_00930-like_C"/>
</dbReference>
<dbReference type="Pfam" id="PF00144">
    <property type="entry name" value="Beta-lactamase"/>
    <property type="match status" value="1"/>
</dbReference>
<gene>
    <name evidence="5" type="ORF">N7460_012545</name>
</gene>